<dbReference type="Gene3D" id="3.30.565.10">
    <property type="entry name" value="Histidine kinase-like ATPase, C-terminal domain"/>
    <property type="match status" value="1"/>
</dbReference>
<dbReference type="PROSITE" id="PS50109">
    <property type="entry name" value="HIS_KIN"/>
    <property type="match status" value="1"/>
</dbReference>
<dbReference type="Pfam" id="PF00512">
    <property type="entry name" value="HisKA"/>
    <property type="match status" value="1"/>
</dbReference>
<dbReference type="SUPFAM" id="SSF55874">
    <property type="entry name" value="ATPase domain of HSP90 chaperone/DNA topoisomerase II/histidine kinase"/>
    <property type="match status" value="1"/>
</dbReference>
<dbReference type="SMART" id="SM00388">
    <property type="entry name" value="HisKA"/>
    <property type="match status" value="1"/>
</dbReference>
<evidence type="ECO:0000259" key="9">
    <source>
        <dbReference type="PROSITE" id="PS50110"/>
    </source>
</evidence>
<dbReference type="EC" id="2.7.13.3" evidence="2"/>
<dbReference type="GO" id="GO:0005886">
    <property type="term" value="C:plasma membrane"/>
    <property type="evidence" value="ECO:0007669"/>
    <property type="project" value="TreeGrafter"/>
</dbReference>
<dbReference type="Gene3D" id="3.40.50.2300">
    <property type="match status" value="1"/>
</dbReference>
<keyword evidence="3 7" id="KW-0597">Phosphoprotein</keyword>
<dbReference type="FunFam" id="3.30.565.10:FF:000010">
    <property type="entry name" value="Sensor histidine kinase RcsC"/>
    <property type="match status" value="1"/>
</dbReference>
<evidence type="ECO:0000313" key="10">
    <source>
        <dbReference type="EMBL" id="GGX63717.1"/>
    </source>
</evidence>
<evidence type="ECO:0000256" key="5">
    <source>
        <dbReference type="ARBA" id="ARBA00022777"/>
    </source>
</evidence>
<dbReference type="Gene3D" id="1.10.287.130">
    <property type="match status" value="1"/>
</dbReference>
<name>A0A918KHH9_9PROT</name>
<comment type="caution">
    <text evidence="10">The sequence shown here is derived from an EMBL/GenBank/DDBJ whole genome shotgun (WGS) entry which is preliminary data.</text>
</comment>
<keyword evidence="5" id="KW-0418">Kinase</keyword>
<dbReference type="InterPro" id="IPR000014">
    <property type="entry name" value="PAS"/>
</dbReference>
<dbReference type="SMART" id="SM00387">
    <property type="entry name" value="HATPase_c"/>
    <property type="match status" value="1"/>
</dbReference>
<dbReference type="AlphaFoldDB" id="A0A918KHH9"/>
<dbReference type="SMART" id="SM00448">
    <property type="entry name" value="REC"/>
    <property type="match status" value="1"/>
</dbReference>
<dbReference type="EMBL" id="BMYV01000001">
    <property type="protein sequence ID" value="GGX63717.1"/>
    <property type="molecule type" value="Genomic_DNA"/>
</dbReference>
<reference evidence="10 11" key="1">
    <citation type="journal article" date="2014" name="Int. J. Syst. Evol. Microbiol.">
        <title>Complete genome sequence of Corynebacterium casei LMG S-19264T (=DSM 44701T), isolated from a smear-ripened cheese.</title>
        <authorList>
            <consortium name="US DOE Joint Genome Institute (JGI-PGF)"/>
            <person name="Walter F."/>
            <person name="Albersmeier A."/>
            <person name="Kalinowski J."/>
            <person name="Ruckert C."/>
        </authorList>
    </citation>
    <scope>NUCLEOTIDE SEQUENCE [LARGE SCALE GENOMIC DNA]</scope>
    <source>
        <strain evidence="10 11">KCTC 23968</strain>
    </source>
</reference>
<dbReference type="SUPFAM" id="SSF52172">
    <property type="entry name" value="CheY-like"/>
    <property type="match status" value="1"/>
</dbReference>
<protein>
    <recommendedName>
        <fullName evidence="2">histidine kinase</fullName>
        <ecNumber evidence="2">2.7.13.3</ecNumber>
    </recommendedName>
</protein>
<dbReference type="InterPro" id="IPR001789">
    <property type="entry name" value="Sig_transdc_resp-reg_receiver"/>
</dbReference>
<evidence type="ECO:0000256" key="4">
    <source>
        <dbReference type="ARBA" id="ARBA00022679"/>
    </source>
</evidence>
<dbReference type="InterPro" id="IPR013655">
    <property type="entry name" value="PAS_fold_3"/>
</dbReference>
<dbReference type="PANTHER" id="PTHR43047">
    <property type="entry name" value="TWO-COMPONENT HISTIDINE PROTEIN KINASE"/>
    <property type="match status" value="1"/>
</dbReference>
<dbReference type="GO" id="GO:0000155">
    <property type="term" value="F:phosphorelay sensor kinase activity"/>
    <property type="evidence" value="ECO:0007669"/>
    <property type="project" value="InterPro"/>
</dbReference>
<dbReference type="SUPFAM" id="SSF55785">
    <property type="entry name" value="PYP-like sensor domain (PAS domain)"/>
    <property type="match status" value="1"/>
</dbReference>
<sequence length="710" mass="77571">MKALKLRQSGNQRVAAEDAVANILRAANIAYASVDRNRVITHTQGDVAGILGLGTNEQLAGSIVTEILGAFQLEDTETGSRYSPKFVAHSVEKSLASTNSHGTSVRLTTLDGRRVRVDTWYHGSDGPAGCTMVFRDVTTDSQYRNLFEIAMGAANAGFWSMDLQSGEFTFSDSVTKRLTETEQAKMKKNGMFSILHPDDLAPVADQWAKALETRGEFDFKYRVCTAESPSMWQRSIGEIVCAPDGTPLGATAFVMDITEDVSKSLALSAERSASKAKSEFLARMSHEIRTPLNAIIGMSDSLRDEPLSEDVREVITDIENAAEGLHHLLSRTLDHAKLMSEKVQIDFEPTNLSGLLGTVTRLWKPQISTKGLAFKTIIDPKLPDTLYLDEFRLQQCLNNLLSNAAKFTKLGSVTLIARQAVINEKAHLVIAVKDTGIGMKESEASRIFDPFTQADGSIQREYGGTGLGMSITKNLCELMGGQVRLKTAPNEGSTFALILPIMTSAQELPVTEPKSYTLPSEDTQPAVARTAPQLAPEPKPLVEAELTPPTAIAETEKSVVKLSEETDSEAERPFEGLNVLCVEDNPINQKVVKRLIGKRVAQLYFADNGRDALNVLNTVPVDVVLMDIHMPVMDGIEATLEIRQSSQAYANVIIIALTADPDYQQRRICRNIGMDDTIAKPVKREDILGAFGRTLHKLSSNYGQEVALSA</sequence>
<dbReference type="PROSITE" id="PS50110">
    <property type="entry name" value="RESPONSE_REGULATORY"/>
    <property type="match status" value="1"/>
</dbReference>
<proteinExistence type="predicted"/>
<dbReference type="PRINTS" id="PR00344">
    <property type="entry name" value="BCTRLSENSOR"/>
</dbReference>
<evidence type="ECO:0000256" key="7">
    <source>
        <dbReference type="PROSITE-ProRule" id="PRU00169"/>
    </source>
</evidence>
<gene>
    <name evidence="10" type="ORF">GCM10011309_12170</name>
</gene>
<dbReference type="Proteomes" id="UP000600865">
    <property type="component" value="Unassembled WGS sequence"/>
</dbReference>
<keyword evidence="6" id="KW-0902">Two-component regulatory system</keyword>
<dbReference type="Gene3D" id="3.30.450.20">
    <property type="entry name" value="PAS domain"/>
    <property type="match status" value="1"/>
</dbReference>
<dbReference type="Pfam" id="PF00072">
    <property type="entry name" value="Response_reg"/>
    <property type="match status" value="1"/>
</dbReference>
<evidence type="ECO:0000256" key="3">
    <source>
        <dbReference type="ARBA" id="ARBA00022553"/>
    </source>
</evidence>
<dbReference type="PANTHER" id="PTHR43047:SF72">
    <property type="entry name" value="OSMOSENSING HISTIDINE PROTEIN KINASE SLN1"/>
    <property type="match status" value="1"/>
</dbReference>
<organism evidence="10 11">
    <name type="scientific">Litorimonas cladophorae</name>
    <dbReference type="NCBI Taxonomy" id="1220491"/>
    <lineage>
        <taxon>Bacteria</taxon>
        <taxon>Pseudomonadati</taxon>
        <taxon>Pseudomonadota</taxon>
        <taxon>Alphaproteobacteria</taxon>
        <taxon>Maricaulales</taxon>
        <taxon>Robiginitomaculaceae</taxon>
    </lineage>
</organism>
<dbReference type="Pfam" id="PF08447">
    <property type="entry name" value="PAS_3"/>
    <property type="match status" value="1"/>
</dbReference>
<dbReference type="Pfam" id="PF02518">
    <property type="entry name" value="HATPase_c"/>
    <property type="match status" value="1"/>
</dbReference>
<keyword evidence="11" id="KW-1185">Reference proteome</keyword>
<feature type="modified residue" description="4-aspartylphosphate" evidence="7">
    <location>
        <position position="627"/>
    </location>
</feature>
<keyword evidence="4" id="KW-0808">Transferase</keyword>
<dbReference type="InterPro" id="IPR005467">
    <property type="entry name" value="His_kinase_dom"/>
</dbReference>
<dbReference type="CDD" id="cd00082">
    <property type="entry name" value="HisKA"/>
    <property type="match status" value="1"/>
</dbReference>
<dbReference type="CDD" id="cd16922">
    <property type="entry name" value="HATPase_EvgS-ArcB-TorS-like"/>
    <property type="match status" value="1"/>
</dbReference>
<dbReference type="InterPro" id="IPR003594">
    <property type="entry name" value="HATPase_dom"/>
</dbReference>
<dbReference type="InterPro" id="IPR036890">
    <property type="entry name" value="HATPase_C_sf"/>
</dbReference>
<dbReference type="CDD" id="cd00130">
    <property type="entry name" value="PAS"/>
    <property type="match status" value="1"/>
</dbReference>
<dbReference type="InterPro" id="IPR004358">
    <property type="entry name" value="Sig_transdc_His_kin-like_C"/>
</dbReference>
<evidence type="ECO:0000256" key="6">
    <source>
        <dbReference type="ARBA" id="ARBA00023012"/>
    </source>
</evidence>
<evidence type="ECO:0000256" key="2">
    <source>
        <dbReference type="ARBA" id="ARBA00012438"/>
    </source>
</evidence>
<feature type="domain" description="Histidine kinase" evidence="8">
    <location>
        <begin position="283"/>
        <end position="503"/>
    </location>
</feature>
<dbReference type="SUPFAM" id="SSF47384">
    <property type="entry name" value="Homodimeric domain of signal transducing histidine kinase"/>
    <property type="match status" value="1"/>
</dbReference>
<comment type="catalytic activity">
    <reaction evidence="1">
        <text>ATP + protein L-histidine = ADP + protein N-phospho-L-histidine.</text>
        <dbReference type="EC" id="2.7.13.3"/>
    </reaction>
</comment>
<accession>A0A918KHH9</accession>
<feature type="domain" description="Response regulatory" evidence="9">
    <location>
        <begin position="578"/>
        <end position="695"/>
    </location>
</feature>
<dbReference type="InterPro" id="IPR035965">
    <property type="entry name" value="PAS-like_dom_sf"/>
</dbReference>
<evidence type="ECO:0000259" key="8">
    <source>
        <dbReference type="PROSITE" id="PS50109"/>
    </source>
</evidence>
<dbReference type="InterPro" id="IPR036097">
    <property type="entry name" value="HisK_dim/P_sf"/>
</dbReference>
<dbReference type="CDD" id="cd17546">
    <property type="entry name" value="REC_hyHK_CKI1_RcsC-like"/>
    <property type="match status" value="1"/>
</dbReference>
<evidence type="ECO:0000313" key="11">
    <source>
        <dbReference type="Proteomes" id="UP000600865"/>
    </source>
</evidence>
<evidence type="ECO:0000256" key="1">
    <source>
        <dbReference type="ARBA" id="ARBA00000085"/>
    </source>
</evidence>
<dbReference type="GO" id="GO:0009927">
    <property type="term" value="F:histidine phosphotransfer kinase activity"/>
    <property type="evidence" value="ECO:0007669"/>
    <property type="project" value="TreeGrafter"/>
</dbReference>
<dbReference type="InterPro" id="IPR003661">
    <property type="entry name" value="HisK_dim/P_dom"/>
</dbReference>
<dbReference type="InterPro" id="IPR011006">
    <property type="entry name" value="CheY-like_superfamily"/>
</dbReference>